<dbReference type="Proteomes" id="UP000515728">
    <property type="component" value="Chromosome"/>
</dbReference>
<reference evidence="1 2" key="1">
    <citation type="submission" date="2020-08" db="EMBL/GenBank/DDBJ databases">
        <authorList>
            <person name="Mo P."/>
        </authorList>
    </citation>
    <scope>NUCLEOTIDE SEQUENCE [LARGE SCALE GENOMIC DNA]</scope>
    <source>
        <strain evidence="1 2">CGMCC 4.1532</strain>
    </source>
</reference>
<dbReference type="EMBL" id="CP060131">
    <property type="protein sequence ID" value="QNG52560.1"/>
    <property type="molecule type" value="Genomic_DNA"/>
</dbReference>
<dbReference type="RefSeq" id="WP_185719389.1">
    <property type="nucleotide sequence ID" value="NZ_BAAAWI010000001.1"/>
</dbReference>
<name>A0A7G7MIE9_9PSEU</name>
<evidence type="ECO:0008006" key="3">
    <source>
        <dbReference type="Google" id="ProtNLM"/>
    </source>
</evidence>
<gene>
    <name evidence="1" type="ORF">H6H00_00235</name>
</gene>
<dbReference type="AlphaFoldDB" id="A0A7G7MIE9"/>
<sequence>MNADSGFRLGDLGPHIGFVEGSVAEPMRLATGAGRPLDPLSYGVVGQVFALAVGVAAGIGAHAVRGLADESDGFVVGLRATRAAYEHAERVTAELFRPPR</sequence>
<organism evidence="1 2">
    <name type="scientific">Pseudonocardia petroleophila</name>
    <dbReference type="NCBI Taxonomy" id="37331"/>
    <lineage>
        <taxon>Bacteria</taxon>
        <taxon>Bacillati</taxon>
        <taxon>Actinomycetota</taxon>
        <taxon>Actinomycetes</taxon>
        <taxon>Pseudonocardiales</taxon>
        <taxon>Pseudonocardiaceae</taxon>
        <taxon>Pseudonocardia</taxon>
    </lineage>
</organism>
<evidence type="ECO:0000313" key="1">
    <source>
        <dbReference type="EMBL" id="QNG52560.1"/>
    </source>
</evidence>
<evidence type="ECO:0000313" key="2">
    <source>
        <dbReference type="Proteomes" id="UP000515728"/>
    </source>
</evidence>
<accession>A0A7G7MIE9</accession>
<keyword evidence="2" id="KW-1185">Reference proteome</keyword>
<proteinExistence type="predicted"/>
<protein>
    <recommendedName>
        <fullName evidence="3">Excreted virulence factor EspC, type VII ESX diderm</fullName>
    </recommendedName>
</protein>
<dbReference type="KEGG" id="ppel:H6H00_00235"/>